<keyword evidence="2" id="KW-1133">Transmembrane helix</keyword>
<accession>A0ABU0TSE1</accession>
<feature type="transmembrane region" description="Helical" evidence="2">
    <location>
        <begin position="366"/>
        <end position="387"/>
    </location>
</feature>
<feature type="compositionally biased region" description="Low complexity" evidence="1">
    <location>
        <begin position="182"/>
        <end position="204"/>
    </location>
</feature>
<protein>
    <recommendedName>
        <fullName evidence="5">Cohesin domain-containing protein</fullName>
    </recommendedName>
</protein>
<dbReference type="EMBL" id="JAUTBF010000001">
    <property type="protein sequence ID" value="MDQ1122588.1"/>
    <property type="molecule type" value="Genomic_DNA"/>
</dbReference>
<evidence type="ECO:0000313" key="3">
    <source>
        <dbReference type="EMBL" id="MDQ1122588.1"/>
    </source>
</evidence>
<dbReference type="InterPro" id="IPR008965">
    <property type="entry name" value="CBM2/CBM3_carb-bd_dom_sf"/>
</dbReference>
<feature type="region of interest" description="Disordered" evidence="1">
    <location>
        <begin position="182"/>
        <end position="214"/>
    </location>
</feature>
<organism evidence="3 4">
    <name type="scientific">Microbacterium trichothecenolyticum</name>
    <name type="common">Aureobacterium trichothecenolyticum</name>
    <dbReference type="NCBI Taxonomy" id="69370"/>
    <lineage>
        <taxon>Bacteria</taxon>
        <taxon>Bacillati</taxon>
        <taxon>Actinomycetota</taxon>
        <taxon>Actinomycetes</taxon>
        <taxon>Micrococcales</taxon>
        <taxon>Microbacteriaceae</taxon>
        <taxon>Microbacterium</taxon>
    </lineage>
</organism>
<dbReference type="Gene3D" id="2.60.40.680">
    <property type="match status" value="1"/>
</dbReference>
<evidence type="ECO:0008006" key="5">
    <source>
        <dbReference type="Google" id="ProtNLM"/>
    </source>
</evidence>
<evidence type="ECO:0000256" key="2">
    <source>
        <dbReference type="SAM" id="Phobius"/>
    </source>
</evidence>
<proteinExistence type="predicted"/>
<feature type="compositionally biased region" description="Low complexity" evidence="1">
    <location>
        <begin position="329"/>
        <end position="341"/>
    </location>
</feature>
<dbReference type="CDD" id="cd08547">
    <property type="entry name" value="Type_II_cohesin"/>
    <property type="match status" value="1"/>
</dbReference>
<sequence length="403" mass="40093">MPRAIRSSPTGERFSRTRARLLLFVAIGVVAFVPVSATAVVTASTPNARTAVAAELSATSGEVGDPIALDLDVVGGDDLYAATIRLRYDAAKVAVDPDRVVSDFPGMFSLSGAQGTLDFSVTRLGTSSGKAGELSLGSIGFVATGAGESRIRVEQVTIIDSGLGRTTSSPAIDLTYTASLASQPSAAPSSPTGGSTDDTGSAGAPPVSVTGYGSGVSRAGDAVVDSGPAPQSSAAPTHTAVKIAASSPSPRVGEKITVTVSGLPVNTAHRVELHSDPLLLGEPVTDDVGSFVLDTTIPATAPLGEHEIVVVRGGIPVASLPVRIMPAQASTPAPTATAPSATDDDTGGTGGATETTAASASSSSSWVWGVGALLAVTALLAAGAMTARARRARRSARDDGNPA</sequence>
<comment type="caution">
    <text evidence="3">The sequence shown here is derived from an EMBL/GenBank/DDBJ whole genome shotgun (WGS) entry which is preliminary data.</text>
</comment>
<evidence type="ECO:0000256" key="1">
    <source>
        <dbReference type="SAM" id="MobiDB-lite"/>
    </source>
</evidence>
<keyword evidence="2" id="KW-0812">Transmembrane</keyword>
<keyword evidence="2" id="KW-0472">Membrane</keyword>
<dbReference type="Proteomes" id="UP001226691">
    <property type="component" value="Unassembled WGS sequence"/>
</dbReference>
<reference evidence="3 4" key="1">
    <citation type="submission" date="2023-07" db="EMBL/GenBank/DDBJ databases">
        <title>Functional and genomic diversity of the sorghum phyllosphere microbiome.</title>
        <authorList>
            <person name="Shade A."/>
        </authorList>
    </citation>
    <scope>NUCLEOTIDE SEQUENCE [LARGE SCALE GENOMIC DNA]</scope>
    <source>
        <strain evidence="3 4">SORGH_AS_1207</strain>
    </source>
</reference>
<gene>
    <name evidence="3" type="ORF">QE412_001161</name>
</gene>
<evidence type="ECO:0000313" key="4">
    <source>
        <dbReference type="Proteomes" id="UP001226691"/>
    </source>
</evidence>
<name>A0ABU0TSE1_MICTR</name>
<feature type="region of interest" description="Disordered" evidence="1">
    <location>
        <begin position="219"/>
        <end position="238"/>
    </location>
</feature>
<feature type="region of interest" description="Disordered" evidence="1">
    <location>
        <begin position="329"/>
        <end position="360"/>
    </location>
</feature>
<keyword evidence="4" id="KW-1185">Reference proteome</keyword>
<dbReference type="SUPFAM" id="SSF49384">
    <property type="entry name" value="Carbohydrate-binding domain"/>
    <property type="match status" value="1"/>
</dbReference>